<comment type="cofactor">
    <cofactor evidence="1 6">
        <name>Zn(2+)</name>
        <dbReference type="ChEBI" id="CHEBI:29105"/>
    </cofactor>
</comment>
<dbReference type="GO" id="GO:0016491">
    <property type="term" value="F:oxidoreductase activity"/>
    <property type="evidence" value="ECO:0007669"/>
    <property type="project" value="UniProtKB-KW"/>
</dbReference>
<sequence>MTLPEPITTAALVLHELHGPLVWETLQISSLAPDEIAVDIHATGICHTDLMLMSGELPSPQPGVFGHEGAGTVRQTGAAITHVRPGDHVLLSFDFCTRCANCTAKHPAYCAAFALLNTAGHRADGSSPLQTATGGAVYSKFFGQSCFSRVAVVGGRCAIPVSSGLDLRVLAPLGCGMQTGAGAVVNVLRLRAGQSVAVFGTGAVGLAAVMAARIVGAEVIVAVDVREERLRVARELGATHTVNPAALQEGNGVVGAIQAVTGGLGVQFAVECSGLPAVVPLMLAALRERGRAVSVGAAGITEEVRFNLFAHLMGGKEYVGCIEGDVYPPKFVPWLVERYAHGEFPVDKLVRVYKVRDYEDAFADVREGKVIKAVLDWTE</sequence>
<dbReference type="CDD" id="cd08278">
    <property type="entry name" value="benzyl_alcohol_DH"/>
    <property type="match status" value="1"/>
</dbReference>
<dbReference type="InterPro" id="IPR020843">
    <property type="entry name" value="ER"/>
</dbReference>
<dbReference type="EMBL" id="KZ824625">
    <property type="protein sequence ID" value="RAK81495.1"/>
    <property type="molecule type" value="Genomic_DNA"/>
</dbReference>
<protein>
    <submittedName>
        <fullName evidence="8">Alcohol dehydrogenase</fullName>
    </submittedName>
</protein>
<dbReference type="RefSeq" id="XP_040805505.1">
    <property type="nucleotide sequence ID" value="XM_040948286.1"/>
</dbReference>
<dbReference type="Proteomes" id="UP000249789">
    <property type="component" value="Unassembled WGS sequence"/>
</dbReference>
<dbReference type="Pfam" id="PF00107">
    <property type="entry name" value="ADH_zinc_N"/>
    <property type="match status" value="1"/>
</dbReference>
<keyword evidence="4 6" id="KW-0862">Zinc</keyword>
<evidence type="ECO:0000256" key="1">
    <source>
        <dbReference type="ARBA" id="ARBA00001947"/>
    </source>
</evidence>
<dbReference type="PANTHER" id="PTHR43350">
    <property type="entry name" value="NAD-DEPENDENT ALCOHOL DEHYDROGENASE"/>
    <property type="match status" value="1"/>
</dbReference>
<dbReference type="SUPFAM" id="SSF50129">
    <property type="entry name" value="GroES-like"/>
    <property type="match status" value="1"/>
</dbReference>
<evidence type="ECO:0000259" key="7">
    <source>
        <dbReference type="SMART" id="SM00829"/>
    </source>
</evidence>
<dbReference type="GeneID" id="63865619"/>
<dbReference type="InterPro" id="IPR011032">
    <property type="entry name" value="GroES-like_sf"/>
</dbReference>
<dbReference type="FunFam" id="3.40.50.720:FF:000003">
    <property type="entry name" value="S-(hydroxymethyl)glutathione dehydrogenase"/>
    <property type="match status" value="1"/>
</dbReference>
<dbReference type="SUPFAM" id="SSF51735">
    <property type="entry name" value="NAD(P)-binding Rossmann-fold domains"/>
    <property type="match status" value="1"/>
</dbReference>
<evidence type="ECO:0000256" key="3">
    <source>
        <dbReference type="ARBA" id="ARBA00022723"/>
    </source>
</evidence>
<feature type="domain" description="Enoyl reductase (ER)" evidence="7">
    <location>
        <begin position="19"/>
        <end position="375"/>
    </location>
</feature>
<evidence type="ECO:0000256" key="2">
    <source>
        <dbReference type="ARBA" id="ARBA00008072"/>
    </source>
</evidence>
<evidence type="ECO:0000313" key="8">
    <source>
        <dbReference type="EMBL" id="RAK81495.1"/>
    </source>
</evidence>
<dbReference type="InterPro" id="IPR013154">
    <property type="entry name" value="ADH-like_N"/>
</dbReference>
<dbReference type="Pfam" id="PF08240">
    <property type="entry name" value="ADH_N"/>
    <property type="match status" value="1"/>
</dbReference>
<dbReference type="PROSITE" id="PS00059">
    <property type="entry name" value="ADH_ZINC"/>
    <property type="match status" value="1"/>
</dbReference>
<dbReference type="PANTHER" id="PTHR43350:SF2">
    <property type="entry name" value="GROES-LIKE ZINC-BINDING ALCOHOL DEHYDROGENASE FAMILY PROTEIN"/>
    <property type="match status" value="1"/>
</dbReference>
<dbReference type="Gene3D" id="3.40.50.720">
    <property type="entry name" value="NAD(P)-binding Rossmann-like Domain"/>
    <property type="match status" value="1"/>
</dbReference>
<dbReference type="AlphaFoldDB" id="A0A8G1W206"/>
<dbReference type="OrthoDB" id="1560166at2759"/>
<dbReference type="InterPro" id="IPR013149">
    <property type="entry name" value="ADH-like_C"/>
</dbReference>
<keyword evidence="3 6" id="KW-0479">Metal-binding</keyword>
<dbReference type="Gene3D" id="3.90.180.10">
    <property type="entry name" value="Medium-chain alcohol dehydrogenases, catalytic domain"/>
    <property type="match status" value="1"/>
</dbReference>
<reference evidence="8 9" key="1">
    <citation type="submission" date="2018-02" db="EMBL/GenBank/DDBJ databases">
        <title>The genomes of Aspergillus section Nigri reveals drivers in fungal speciation.</title>
        <authorList>
            <consortium name="DOE Joint Genome Institute"/>
            <person name="Vesth T.C."/>
            <person name="Nybo J."/>
            <person name="Theobald S."/>
            <person name="Brandl J."/>
            <person name="Frisvad J.C."/>
            <person name="Nielsen K.F."/>
            <person name="Lyhne E.K."/>
            <person name="Kogle M.E."/>
            <person name="Kuo A."/>
            <person name="Riley R."/>
            <person name="Clum A."/>
            <person name="Nolan M."/>
            <person name="Lipzen A."/>
            <person name="Salamov A."/>
            <person name="Henrissat B."/>
            <person name="Wiebenga A."/>
            <person name="De vries R.P."/>
            <person name="Grigoriev I.V."/>
            <person name="Mortensen U.H."/>
            <person name="Andersen M.R."/>
            <person name="Baker S.E."/>
        </authorList>
    </citation>
    <scope>NUCLEOTIDE SEQUENCE [LARGE SCALE GENOMIC DNA]</scope>
    <source>
        <strain evidence="8 9">CBS 313.89</strain>
    </source>
</reference>
<keyword evidence="5" id="KW-0560">Oxidoreductase</keyword>
<dbReference type="InterPro" id="IPR002328">
    <property type="entry name" value="ADH_Zn_CS"/>
</dbReference>
<comment type="similarity">
    <text evidence="2 6">Belongs to the zinc-containing alcohol dehydrogenase family.</text>
</comment>
<accession>A0A8G1W206</accession>
<dbReference type="InterPro" id="IPR036291">
    <property type="entry name" value="NAD(P)-bd_dom_sf"/>
</dbReference>
<dbReference type="SMART" id="SM00829">
    <property type="entry name" value="PKS_ER"/>
    <property type="match status" value="1"/>
</dbReference>
<proteinExistence type="inferred from homology"/>
<organism evidence="8 9">
    <name type="scientific">Aspergillus fijiensis CBS 313.89</name>
    <dbReference type="NCBI Taxonomy" id="1448319"/>
    <lineage>
        <taxon>Eukaryota</taxon>
        <taxon>Fungi</taxon>
        <taxon>Dikarya</taxon>
        <taxon>Ascomycota</taxon>
        <taxon>Pezizomycotina</taxon>
        <taxon>Eurotiomycetes</taxon>
        <taxon>Eurotiomycetidae</taxon>
        <taxon>Eurotiales</taxon>
        <taxon>Aspergillaceae</taxon>
        <taxon>Aspergillus</taxon>
    </lineage>
</organism>
<gene>
    <name evidence="8" type="ORF">BO72DRAFT_492327</name>
</gene>
<name>A0A8G1W206_9EURO</name>
<evidence type="ECO:0000313" key="9">
    <source>
        <dbReference type="Proteomes" id="UP000249789"/>
    </source>
</evidence>
<dbReference type="VEuPathDB" id="FungiDB:BO72DRAFT_492327"/>
<dbReference type="GO" id="GO:0008270">
    <property type="term" value="F:zinc ion binding"/>
    <property type="evidence" value="ECO:0007669"/>
    <property type="project" value="InterPro"/>
</dbReference>
<evidence type="ECO:0000256" key="5">
    <source>
        <dbReference type="ARBA" id="ARBA00023002"/>
    </source>
</evidence>
<evidence type="ECO:0000256" key="6">
    <source>
        <dbReference type="RuleBase" id="RU361277"/>
    </source>
</evidence>
<keyword evidence="9" id="KW-1185">Reference proteome</keyword>
<evidence type="ECO:0000256" key="4">
    <source>
        <dbReference type="ARBA" id="ARBA00022833"/>
    </source>
</evidence>